<dbReference type="PANTHER" id="PTHR43289">
    <property type="entry name" value="MITOGEN-ACTIVATED PROTEIN KINASE KINASE KINASE 20-RELATED"/>
    <property type="match status" value="1"/>
</dbReference>
<keyword evidence="1" id="KW-0808">Transferase</keyword>
<keyword evidence="4 6" id="KW-0067">ATP-binding</keyword>
<dbReference type="Pfam" id="PF00069">
    <property type="entry name" value="Pkinase"/>
    <property type="match status" value="1"/>
</dbReference>
<accession>E0UMJ4</accession>
<dbReference type="Pfam" id="PF13424">
    <property type="entry name" value="TPR_12"/>
    <property type="match status" value="1"/>
</dbReference>
<dbReference type="EMBL" id="CP002200">
    <property type="protein sequence ID" value="ADN18174.1"/>
    <property type="molecule type" value="Genomic_DNA"/>
</dbReference>
<evidence type="ECO:0000256" key="3">
    <source>
        <dbReference type="ARBA" id="ARBA00022777"/>
    </source>
</evidence>
<dbReference type="InterPro" id="IPR011990">
    <property type="entry name" value="TPR-like_helical_dom_sf"/>
</dbReference>
<feature type="binding site" evidence="6">
    <location>
        <position position="82"/>
    </location>
    <ligand>
        <name>ATP</name>
        <dbReference type="ChEBI" id="CHEBI:30616"/>
    </ligand>
</feature>
<dbReference type="InterPro" id="IPR008271">
    <property type="entry name" value="Ser/Thr_kinase_AS"/>
</dbReference>
<dbReference type="HOGENOM" id="CLU_407636_0_0_3"/>
<dbReference type="AlphaFoldDB" id="E0UMJ4"/>
<feature type="repeat" description="TPR" evidence="5">
    <location>
        <begin position="324"/>
        <end position="357"/>
    </location>
</feature>
<organism evidence="8 9">
    <name type="scientific">Gloeothece verrucosa (strain PCC 7822)</name>
    <name type="common">Cyanothece sp. (strain PCC 7822)</name>
    <dbReference type="NCBI Taxonomy" id="497965"/>
    <lineage>
        <taxon>Bacteria</taxon>
        <taxon>Bacillati</taxon>
        <taxon>Cyanobacteriota</taxon>
        <taxon>Cyanophyceae</taxon>
        <taxon>Oscillatoriophycideae</taxon>
        <taxon>Chroococcales</taxon>
        <taxon>Aphanothecaceae</taxon>
        <taxon>Gloeothece</taxon>
        <taxon>Gloeothece verrucosa</taxon>
    </lineage>
</organism>
<dbReference type="Proteomes" id="UP000008206">
    <property type="component" value="Plasmid Cy782202"/>
</dbReference>
<dbReference type="InterPro" id="IPR011009">
    <property type="entry name" value="Kinase-like_dom_sf"/>
</dbReference>
<feature type="repeat" description="TPR" evidence="5">
    <location>
        <begin position="391"/>
        <end position="424"/>
    </location>
</feature>
<dbReference type="SMART" id="SM00028">
    <property type="entry name" value="TPR"/>
    <property type="match status" value="6"/>
</dbReference>
<reference evidence="9" key="1">
    <citation type="journal article" date="2011" name="MBio">
        <title>Novel metabolic attributes of the genus Cyanothece, comprising a group of unicellular nitrogen-fixing Cyanobacteria.</title>
        <authorList>
            <person name="Bandyopadhyay A."/>
            <person name="Elvitigala T."/>
            <person name="Welsh E."/>
            <person name="Stockel J."/>
            <person name="Liberton M."/>
            <person name="Min H."/>
            <person name="Sherman L.A."/>
            <person name="Pakrasi H.B."/>
        </authorList>
    </citation>
    <scope>NUCLEOTIDE SEQUENCE [LARGE SCALE GENOMIC DNA]</scope>
    <source>
        <strain evidence="9">PCC 7822</strain>
        <plasmid evidence="9">Cy782202</plasmid>
    </source>
</reference>
<feature type="repeat" description="TPR" evidence="5">
    <location>
        <begin position="605"/>
        <end position="638"/>
    </location>
</feature>
<dbReference type="PROSITE" id="PS00107">
    <property type="entry name" value="PROTEIN_KINASE_ATP"/>
    <property type="match status" value="1"/>
</dbReference>
<geneLocation type="plasmid" evidence="8 9">
    <name>Cy782202</name>
</geneLocation>
<keyword evidence="9" id="KW-1185">Reference proteome</keyword>
<evidence type="ECO:0000256" key="6">
    <source>
        <dbReference type="PROSITE-ProRule" id="PRU10141"/>
    </source>
</evidence>
<dbReference type="Gene3D" id="1.25.40.10">
    <property type="entry name" value="Tetratricopeptide repeat domain"/>
    <property type="match status" value="2"/>
</dbReference>
<dbReference type="InterPro" id="IPR017441">
    <property type="entry name" value="Protein_kinase_ATP_BS"/>
</dbReference>
<dbReference type="CDD" id="cd14014">
    <property type="entry name" value="STKc_PknB_like"/>
    <property type="match status" value="1"/>
</dbReference>
<evidence type="ECO:0000256" key="4">
    <source>
        <dbReference type="ARBA" id="ARBA00022840"/>
    </source>
</evidence>
<evidence type="ECO:0000259" key="7">
    <source>
        <dbReference type="PROSITE" id="PS50011"/>
    </source>
</evidence>
<name>E0UMJ4_GLOV7</name>
<dbReference type="SUPFAM" id="SSF56112">
    <property type="entry name" value="Protein kinase-like (PK-like)"/>
    <property type="match status" value="1"/>
</dbReference>
<dbReference type="PROSITE" id="PS50005">
    <property type="entry name" value="TPR"/>
    <property type="match status" value="3"/>
</dbReference>
<dbReference type="SMART" id="SM00220">
    <property type="entry name" value="S_TKc"/>
    <property type="match status" value="1"/>
</dbReference>
<dbReference type="RefSeq" id="WP_013334922.1">
    <property type="nucleotide sequence ID" value="NC_014534.1"/>
</dbReference>
<dbReference type="Gene3D" id="3.30.200.20">
    <property type="entry name" value="Phosphorylase Kinase, domain 1"/>
    <property type="match status" value="1"/>
</dbReference>
<keyword evidence="2 6" id="KW-0547">Nucleotide-binding</keyword>
<dbReference type="PANTHER" id="PTHR43289:SF34">
    <property type="entry name" value="SERINE_THREONINE-PROTEIN KINASE YBDM-RELATED"/>
    <property type="match status" value="1"/>
</dbReference>
<dbReference type="Gene3D" id="1.10.510.10">
    <property type="entry name" value="Transferase(Phosphotransferase) domain 1"/>
    <property type="match status" value="1"/>
</dbReference>
<dbReference type="SUPFAM" id="SSF48452">
    <property type="entry name" value="TPR-like"/>
    <property type="match status" value="2"/>
</dbReference>
<dbReference type="PROSITE" id="PS00108">
    <property type="entry name" value="PROTEIN_KINASE_ST"/>
    <property type="match status" value="1"/>
</dbReference>
<dbReference type="OrthoDB" id="581647at2"/>
<dbReference type="GO" id="GO:0004674">
    <property type="term" value="F:protein serine/threonine kinase activity"/>
    <property type="evidence" value="ECO:0007669"/>
    <property type="project" value="UniProtKB-KW"/>
</dbReference>
<sequence length="699" mass="79431">MPISCTVCLTDNFDNTTFCQFCGSPLSLEENNSNSTISGLYLPPKTLLKQGNYQIEKTLGQGGFGITYKAIQMATLKELAIKELFPDGSYRQGTSIIWSSNITPKEQQKEIDNFKKEAAYLSKCIHPNIARVYDWFVENNTAYMVMDFIKGESLLDILKQKGVLPVDQIKRYFLQLADALKLIHAYSILHRDIKPENLLIDSHDNVILIDFGAARDFLAEKSVEHTKIITEGYAPLEQYSSRAKRGPSTDIYALCASMYELLTGKLPPSATDRIQQETLITPSQYNPQIDSLTEQVILTGMRLYAKDRFQSAEELIDALKGKLISPIQKRAKELVKQGNLTEAIKIYEKCLSSEPNNGDAAVELAIVQIHYNDSQAEIAAQKAIQLKSNDGRGYGVLGLIYCRNSRWTEAVKILQQASNLSPHEIWIQANLAWALGKIGNWQQAEIAINQAIQIDHTSPFALGIKAWIHFHQQQPKKTMQSATQAVFQANQKTSQNNKDIKRWVYPYLLISLDKVSQQQTTVERRIEEFITQVPDSSFAWGYKGWKQAVGRLWNNALSCFQQINYQFNTHSWVLFNYGVTQELLNDLEGAIKAYLIYSQNFPPNPFVAFRLGTLLGKIGRWQEAKTYLEQAVQLKSDYAEAYHNLGWVLLNIKTPDGQIQYFRQLLAAYRQANILYTGQNKLHQAQHIKQIFKIADVEL</sequence>
<evidence type="ECO:0000313" key="8">
    <source>
        <dbReference type="EMBL" id="ADN18174.1"/>
    </source>
</evidence>
<evidence type="ECO:0000256" key="5">
    <source>
        <dbReference type="PROSITE-ProRule" id="PRU00339"/>
    </source>
</evidence>
<dbReference type="KEGG" id="cyj:Cyan7822_6387"/>
<proteinExistence type="predicted"/>
<protein>
    <submittedName>
        <fullName evidence="8">Serine/threonine protein kinase with TPR repeats</fullName>
    </submittedName>
</protein>
<dbReference type="GO" id="GO:0005524">
    <property type="term" value="F:ATP binding"/>
    <property type="evidence" value="ECO:0007669"/>
    <property type="project" value="UniProtKB-UniRule"/>
</dbReference>
<dbReference type="Pfam" id="PF13432">
    <property type="entry name" value="TPR_16"/>
    <property type="match status" value="1"/>
</dbReference>
<keyword evidence="8" id="KW-0614">Plasmid</keyword>
<dbReference type="Pfam" id="PF13181">
    <property type="entry name" value="TPR_8"/>
    <property type="match status" value="1"/>
</dbReference>
<gene>
    <name evidence="8" type="ordered locus">Cyan7822_6387</name>
</gene>
<dbReference type="InterPro" id="IPR019734">
    <property type="entry name" value="TPR_rpt"/>
</dbReference>
<keyword evidence="3 8" id="KW-0418">Kinase</keyword>
<evidence type="ECO:0000256" key="1">
    <source>
        <dbReference type="ARBA" id="ARBA00022679"/>
    </source>
</evidence>
<dbReference type="PROSITE" id="PS50011">
    <property type="entry name" value="PROTEIN_KINASE_DOM"/>
    <property type="match status" value="1"/>
</dbReference>
<dbReference type="InterPro" id="IPR000719">
    <property type="entry name" value="Prot_kinase_dom"/>
</dbReference>
<keyword evidence="8" id="KW-0723">Serine/threonine-protein kinase</keyword>
<feature type="domain" description="Protein kinase" evidence="7">
    <location>
        <begin position="53"/>
        <end position="371"/>
    </location>
</feature>
<evidence type="ECO:0000313" key="9">
    <source>
        <dbReference type="Proteomes" id="UP000008206"/>
    </source>
</evidence>
<keyword evidence="5" id="KW-0802">TPR repeat</keyword>
<evidence type="ECO:0000256" key="2">
    <source>
        <dbReference type="ARBA" id="ARBA00022741"/>
    </source>
</evidence>